<dbReference type="InterPro" id="IPR000195">
    <property type="entry name" value="Rab-GAP-TBC_dom"/>
</dbReference>
<feature type="domain" description="Rab-GAP TBC" evidence="2">
    <location>
        <begin position="1"/>
        <end position="217"/>
    </location>
</feature>
<sequence>MTSMTTASPGLRRDWFTASSARGLREASAFSYEEYVCRAMERVAGDTELEEDQQQIELDLARIGDSVAQYLLHEHDVEHTESKYVDAVRRVLMAYTLRNRRVGYIQGHADVLCFLLANTSTWCNEEEAFWIYACVIEEVFPDDFFARTPKLHGFHVDVKLLSELIAKRLMPHIPQLAAVDLSMITSLLACKWFVCLWVGELPTSLLVPVWEFMLCDADGTFLHLLLALHMVRLAADALAATGETDEPWDSSFLYKELLESCRALPDADFRALFDQASAVYNLSDEGVEDMRAAIRADSHFRAQEARVLMKTVHFDSTQLLRLHDEFLFARMYAKVCDRRRLRGVRRDFIDLLLSREFPMLNAELHRRISDHIPSDAIGNVSFFNLIQALSVLHYGTPKERASLLFSLVDRGERKRLTPTEMSELAELLCGLAISAATGAQVSWPAKPSATTTRRNSPLLHEHFLVQLKQISASNQSSKELTRDEWIQYVLRTPDLHQLVSDWGRFDKQMSPVSGRRHRTHRSKSSPSEQRLKNGEDAVQQIQMSEELQYLRSRAFSDEYGRMSPPKPKTVSLLSNRMKKKYNKLSQHSAFFLSASNDPQLEFRNQVYWCQCSIS</sequence>
<dbReference type="PROSITE" id="PS50086">
    <property type="entry name" value="TBC_RABGAP"/>
    <property type="match status" value="1"/>
</dbReference>
<dbReference type="SUPFAM" id="SSF47473">
    <property type="entry name" value="EF-hand"/>
    <property type="match status" value="1"/>
</dbReference>
<dbReference type="EMBL" id="SPLM01000044">
    <property type="protein sequence ID" value="TMW63895.1"/>
    <property type="molecule type" value="Genomic_DNA"/>
</dbReference>
<reference evidence="3" key="1">
    <citation type="submission" date="2019-03" db="EMBL/GenBank/DDBJ databases">
        <title>Long read genome sequence of the mycoparasitic Pythium oligandrum ATCC 38472 isolated from sugarbeet rhizosphere.</title>
        <authorList>
            <person name="Gaulin E."/>
        </authorList>
    </citation>
    <scope>NUCLEOTIDE SEQUENCE</scope>
    <source>
        <strain evidence="3">ATCC 38472_TT</strain>
    </source>
</reference>
<protein>
    <recommendedName>
        <fullName evidence="2">Rab-GAP TBC domain-containing protein</fullName>
    </recommendedName>
</protein>
<dbReference type="InterPro" id="IPR011992">
    <property type="entry name" value="EF-hand-dom_pair"/>
</dbReference>
<evidence type="ECO:0000313" key="3">
    <source>
        <dbReference type="EMBL" id="TMW63895.1"/>
    </source>
</evidence>
<organism evidence="3 4">
    <name type="scientific">Pythium oligandrum</name>
    <name type="common">Mycoparasitic fungus</name>
    <dbReference type="NCBI Taxonomy" id="41045"/>
    <lineage>
        <taxon>Eukaryota</taxon>
        <taxon>Sar</taxon>
        <taxon>Stramenopiles</taxon>
        <taxon>Oomycota</taxon>
        <taxon>Peronosporomycetes</taxon>
        <taxon>Pythiales</taxon>
        <taxon>Pythiaceae</taxon>
        <taxon>Pythium</taxon>
    </lineage>
</organism>
<gene>
    <name evidence="3" type="ORF">Poli38472_014805</name>
</gene>
<dbReference type="GO" id="GO:0031267">
    <property type="term" value="F:small GTPase binding"/>
    <property type="evidence" value="ECO:0007669"/>
    <property type="project" value="TreeGrafter"/>
</dbReference>
<dbReference type="GO" id="GO:0005096">
    <property type="term" value="F:GTPase activator activity"/>
    <property type="evidence" value="ECO:0007669"/>
    <property type="project" value="TreeGrafter"/>
</dbReference>
<dbReference type="Proteomes" id="UP000794436">
    <property type="component" value="Unassembled WGS sequence"/>
</dbReference>
<dbReference type="PANTHER" id="PTHR47219">
    <property type="entry name" value="RAB GTPASE-ACTIVATING PROTEIN 1-LIKE"/>
    <property type="match status" value="1"/>
</dbReference>
<dbReference type="Gene3D" id="1.10.8.270">
    <property type="entry name" value="putative rabgap domain of human tbc1 domain family member 14 like domains"/>
    <property type="match status" value="1"/>
</dbReference>
<dbReference type="Gene3D" id="1.10.472.80">
    <property type="entry name" value="Ypt/Rab-GAP domain of gyp1p, domain 3"/>
    <property type="match status" value="1"/>
</dbReference>
<dbReference type="OrthoDB" id="191686at2759"/>
<dbReference type="SUPFAM" id="SSF47923">
    <property type="entry name" value="Ypt/Rab-GAP domain of gyp1p"/>
    <property type="match status" value="2"/>
</dbReference>
<dbReference type="InterPro" id="IPR035969">
    <property type="entry name" value="Rab-GAP_TBC_sf"/>
</dbReference>
<dbReference type="InterPro" id="IPR050302">
    <property type="entry name" value="Rab_GAP_TBC_domain"/>
</dbReference>
<proteinExistence type="predicted"/>
<accession>A0A8K1CIK8</accession>
<dbReference type="Pfam" id="PF00566">
    <property type="entry name" value="RabGAP-TBC"/>
    <property type="match status" value="1"/>
</dbReference>
<dbReference type="Gene3D" id="1.10.238.10">
    <property type="entry name" value="EF-hand"/>
    <property type="match status" value="1"/>
</dbReference>
<feature type="region of interest" description="Disordered" evidence="1">
    <location>
        <begin position="509"/>
        <end position="535"/>
    </location>
</feature>
<feature type="compositionally biased region" description="Basic residues" evidence="1">
    <location>
        <begin position="514"/>
        <end position="523"/>
    </location>
</feature>
<keyword evidence="4" id="KW-1185">Reference proteome</keyword>
<evidence type="ECO:0000256" key="1">
    <source>
        <dbReference type="SAM" id="MobiDB-lite"/>
    </source>
</evidence>
<dbReference type="SMART" id="SM00164">
    <property type="entry name" value="TBC"/>
    <property type="match status" value="1"/>
</dbReference>
<comment type="caution">
    <text evidence="3">The sequence shown here is derived from an EMBL/GenBank/DDBJ whole genome shotgun (WGS) entry which is preliminary data.</text>
</comment>
<evidence type="ECO:0000259" key="2">
    <source>
        <dbReference type="PROSITE" id="PS50086"/>
    </source>
</evidence>
<evidence type="ECO:0000313" key="4">
    <source>
        <dbReference type="Proteomes" id="UP000794436"/>
    </source>
</evidence>
<dbReference type="AlphaFoldDB" id="A0A8K1CIK8"/>
<dbReference type="PANTHER" id="PTHR47219:SF20">
    <property type="entry name" value="TBC1 DOMAIN FAMILY MEMBER 2B"/>
    <property type="match status" value="1"/>
</dbReference>
<name>A0A8K1CIK8_PYTOL</name>